<dbReference type="Proteomes" id="UP000245380">
    <property type="component" value="Unassembled WGS sequence"/>
</dbReference>
<dbReference type="RefSeq" id="WP_109431269.1">
    <property type="nucleotide sequence ID" value="NZ_MPDK01000022.1"/>
</dbReference>
<dbReference type="OrthoDB" id="1645729at2"/>
<dbReference type="SUPFAM" id="SSF89360">
    <property type="entry name" value="HesB-like domain"/>
    <property type="match status" value="1"/>
</dbReference>
<protein>
    <recommendedName>
        <fullName evidence="1">Core domain-containing protein</fullName>
    </recommendedName>
</protein>
<gene>
    <name evidence="2" type="ORF">BM613_11080</name>
</gene>
<reference evidence="2 3" key="1">
    <citation type="submission" date="2016-11" db="EMBL/GenBank/DDBJ databases">
        <title>Comparative genomics of Acidibacillus ferroxidans species.</title>
        <authorList>
            <person name="Oliveira G."/>
            <person name="Nunes G."/>
            <person name="Oliveira R."/>
            <person name="Araujo F."/>
            <person name="Salim A."/>
            <person name="Scholte L."/>
            <person name="Morais D."/>
            <person name="Nancucheo I."/>
            <person name="Johnson D.B."/>
            <person name="Grail B."/>
            <person name="Bittencourt J."/>
            <person name="Valadares R."/>
        </authorList>
    </citation>
    <scope>NUCLEOTIDE SEQUENCE [LARGE SCALE GENOMIC DNA]</scope>
    <source>
        <strain evidence="2 3">Y002</strain>
    </source>
</reference>
<keyword evidence="3" id="KW-1185">Reference proteome</keyword>
<name>A0A2U3D6Q2_SULT2</name>
<comment type="caution">
    <text evidence="2">The sequence shown here is derived from an EMBL/GenBank/DDBJ whole genome shotgun (WGS) entry which is preliminary data.</text>
</comment>
<dbReference type="Pfam" id="PF01521">
    <property type="entry name" value="Fe-S_biosyn"/>
    <property type="match status" value="1"/>
</dbReference>
<proteinExistence type="predicted"/>
<evidence type="ECO:0000313" key="3">
    <source>
        <dbReference type="Proteomes" id="UP000245380"/>
    </source>
</evidence>
<sequence>MKITLSQDAVEWVTRELHRSPDEAIRFFVRYGDSTIHPGFRLALTVAKPVDPALTWTEQGVPFFIEQSDIWYLEGYHLDVHYDTTHDDLQFSFTKLQSDHRK</sequence>
<evidence type="ECO:0000259" key="1">
    <source>
        <dbReference type="Pfam" id="PF01521"/>
    </source>
</evidence>
<accession>A0A2U3D6Q2</accession>
<feature type="domain" description="Core" evidence="1">
    <location>
        <begin position="1"/>
        <end position="94"/>
    </location>
</feature>
<dbReference type="InterPro" id="IPR035903">
    <property type="entry name" value="HesB-like_dom_sf"/>
</dbReference>
<organism evidence="2 3">
    <name type="scientific">Sulfoacidibacillus thermotolerans</name>
    <name type="common">Acidibacillus sulfuroxidans</name>
    <dbReference type="NCBI Taxonomy" id="1765684"/>
    <lineage>
        <taxon>Bacteria</taxon>
        <taxon>Bacillati</taxon>
        <taxon>Bacillota</taxon>
        <taxon>Bacilli</taxon>
        <taxon>Bacillales</taxon>
        <taxon>Alicyclobacillaceae</taxon>
        <taxon>Sulfoacidibacillus</taxon>
    </lineage>
</organism>
<dbReference type="InterPro" id="IPR000361">
    <property type="entry name" value="ATAP_core_dom"/>
</dbReference>
<evidence type="ECO:0000313" key="2">
    <source>
        <dbReference type="EMBL" id="PWI56941.1"/>
    </source>
</evidence>
<dbReference type="EMBL" id="MPDK01000022">
    <property type="protein sequence ID" value="PWI56941.1"/>
    <property type="molecule type" value="Genomic_DNA"/>
</dbReference>
<dbReference type="AlphaFoldDB" id="A0A2U3D6Q2"/>